<evidence type="ECO:0000256" key="1">
    <source>
        <dbReference type="SAM" id="Phobius"/>
    </source>
</evidence>
<dbReference type="AlphaFoldDB" id="A0AAE3K569"/>
<evidence type="ECO:0000313" key="2">
    <source>
        <dbReference type="EMBL" id="MCL9813853.1"/>
    </source>
</evidence>
<keyword evidence="3" id="KW-1185">Reference proteome</keyword>
<dbReference type="EMBL" id="JAKRVY010000004">
    <property type="protein sequence ID" value="MCL9813853.1"/>
    <property type="molecule type" value="Genomic_DNA"/>
</dbReference>
<sequence>MSNDRGVAHVLGVILLAGFTITVAATVAVAGAAMFSDSQSQIETSQVESSFSSLAADASELEDNESVSFDLGTADGQLEVRENTGNLTIYHDSDVIRPVYGNPEEGIAPEDLERENIEPISVNSLVYTGENGDTVAYQAGGVFQQRGSGSSLVSAPDFYYRDNALSFPIQKVDGDISSSGTLSGELELQHEARHYPVHDNDDKSNPLSGGTVYVEMESEYCQAWEDYFDSQTRGSISEGCADDKDDNDDFDTVEGQVQVELSVPFSLEAGTFSEGVIAGNITNENQANFDYEEGEFEGPSSDSLIDTMESECENIEENLNEDLEESGLHCFENIVGSHEFKTDEADGDIEVYVNGTVTPGDGGLPVSGDSGNVTFYIQDGLDLTGDIKNGDVVGNEDSPEQTRIFISSSGYVFSDGGNIRGGVSALVYAPDSDGYIQSSGNSKFNGSIIVDDLEVQSNMHEDDVTLSEDAPEVSLDYEGAGPEFYYLHVTERTITASD</sequence>
<gene>
    <name evidence="2" type="ORF">AArcSt11_09335</name>
</gene>
<reference evidence="2 3" key="1">
    <citation type="journal article" date="2022" name="Syst. Appl. Microbiol.">
        <title>Natronocalculus amylovorans gen. nov., sp. nov., and Natranaeroarchaeum aerophilus sp. nov., dominant culturable amylolytic natronoarchaea from hypersaline soda lakes in southwestern Siberia.</title>
        <authorList>
            <person name="Sorokin D.Y."/>
            <person name="Elcheninov A.G."/>
            <person name="Khizhniak T.V."/>
            <person name="Koenen M."/>
            <person name="Bale N.J."/>
            <person name="Damste J.S.S."/>
            <person name="Kublanov I.V."/>
        </authorList>
    </citation>
    <scope>NUCLEOTIDE SEQUENCE [LARGE SCALE GENOMIC DNA]</scope>
    <source>
        <strain evidence="2 3">AArc-St1-1</strain>
    </source>
</reference>
<dbReference type="Pfam" id="PF23960">
    <property type="entry name" value="DUF7289"/>
    <property type="match status" value="1"/>
</dbReference>
<dbReference type="RefSeq" id="WP_250596541.1">
    <property type="nucleotide sequence ID" value="NZ_JAKRVY010000004.1"/>
</dbReference>
<keyword evidence="1" id="KW-1133">Transmembrane helix</keyword>
<name>A0AAE3K569_9EURY</name>
<feature type="transmembrane region" description="Helical" evidence="1">
    <location>
        <begin position="7"/>
        <end position="35"/>
    </location>
</feature>
<evidence type="ECO:0008006" key="4">
    <source>
        <dbReference type="Google" id="ProtNLM"/>
    </source>
</evidence>
<organism evidence="2 3">
    <name type="scientific">Natranaeroarchaeum aerophilus</name>
    <dbReference type="NCBI Taxonomy" id="2917711"/>
    <lineage>
        <taxon>Archaea</taxon>
        <taxon>Methanobacteriati</taxon>
        <taxon>Methanobacteriota</taxon>
        <taxon>Stenosarchaea group</taxon>
        <taxon>Halobacteria</taxon>
        <taxon>Halobacteriales</taxon>
        <taxon>Natronoarchaeaceae</taxon>
        <taxon>Natranaeroarchaeum</taxon>
    </lineage>
</organism>
<comment type="caution">
    <text evidence="2">The sequence shown here is derived from an EMBL/GenBank/DDBJ whole genome shotgun (WGS) entry which is preliminary data.</text>
</comment>
<protein>
    <recommendedName>
        <fullName evidence="4">Type IV pilin</fullName>
    </recommendedName>
</protein>
<accession>A0AAE3K569</accession>
<proteinExistence type="predicted"/>
<keyword evidence="1" id="KW-0812">Transmembrane</keyword>
<evidence type="ECO:0000313" key="3">
    <source>
        <dbReference type="Proteomes" id="UP001202674"/>
    </source>
</evidence>
<keyword evidence="1" id="KW-0472">Membrane</keyword>
<dbReference type="Proteomes" id="UP001202674">
    <property type="component" value="Unassembled WGS sequence"/>
</dbReference>
<dbReference type="InterPro" id="IPR055713">
    <property type="entry name" value="DUF7289"/>
</dbReference>